<name>A0ABN7TEP8_OIKDI</name>
<protein>
    <submittedName>
        <fullName evidence="6">Oidioi.mRNA.OKI2018_I69.chr2.g8174.t1.cds</fullName>
    </submittedName>
</protein>
<evidence type="ECO:0000259" key="5">
    <source>
        <dbReference type="PROSITE" id="PS50018"/>
    </source>
</evidence>
<dbReference type="Gene3D" id="1.10.506.10">
    <property type="entry name" value="GTPase Activation - p120gap, domain 1"/>
    <property type="match status" value="2"/>
</dbReference>
<sequence>MIREQDENEVFTKADNFKCSVAEPWTARPLHSSIISGRNYTIEVAHPHKGIHKLQCESQGHVERWLADFHNNKSPDRNNRRRHATQLELWVSEAKGLPTKNRRYYAEVHFNEQIYARTSVKEIQNSSNGIQSGSIVWGEYFEFPFLPDIRIETIRLHIYRESDKKKHRKDKDYIGLVNIPISSLTTGQFFEKWFPVTTPKSTSKSEISVRMKTRYQSLKILPLELYKPFAEYLTTHYLRISQILGPAMNAEQKERVAGSMVRLMMDTGKLKDYLTDLMELEVKRLGEEQEALLFRENSIGSKSIESFLKLVCRNYLNECLSQVVRDVISNSGEIDCEVDKERLSPNGDLEANRSQLTRTAYTAVRRIIAQKNFFPNELREVYVAWRDRTKEWGREKLIDRLIAGSLFLRLLCPALLTPSLFALAPSLPNDRASRTLTLTAKIVQSMANGARFGAKEDYLSYLNEVLDSQRDEYKNFVEAISTRQMPLKAGFEGHVELGVELAKLQQVLSSVLAQNEDLRRNEQLRDLRNVLDKVKSSLENENEIYIEKPSSTPLLTPRRDPLSFQNPSFNSNSPPELIPIHLNQNGIDTKKALDELDNEVHYLQESIGMRTKNELTSTWLNQNHQRDPEELIKINEELESKILRLESDNAKLLKKLSDSQSNNNNDPGESTSRMLLEKASKAEQAVQAERIQMQQVIDTKQRLIEKQNYRISQLENQVEQLLKDKKS</sequence>
<organism evidence="6 7">
    <name type="scientific">Oikopleura dioica</name>
    <name type="common">Tunicate</name>
    <dbReference type="NCBI Taxonomy" id="34765"/>
    <lineage>
        <taxon>Eukaryota</taxon>
        <taxon>Metazoa</taxon>
        <taxon>Chordata</taxon>
        <taxon>Tunicata</taxon>
        <taxon>Appendicularia</taxon>
        <taxon>Copelata</taxon>
        <taxon>Oikopleuridae</taxon>
        <taxon>Oikopleura</taxon>
    </lineage>
</organism>
<dbReference type="InterPro" id="IPR008936">
    <property type="entry name" value="Rho_GTPase_activation_prot"/>
</dbReference>
<dbReference type="PANTHER" id="PTHR10194:SF96">
    <property type="entry name" value="RAS PROTEIN ACTIVATOR LIKE-3"/>
    <property type="match status" value="1"/>
</dbReference>
<dbReference type="InterPro" id="IPR023152">
    <property type="entry name" value="RasGAP_CS"/>
</dbReference>
<dbReference type="Pfam" id="PF00168">
    <property type="entry name" value="C2"/>
    <property type="match status" value="1"/>
</dbReference>
<dbReference type="SMART" id="SM00239">
    <property type="entry name" value="C2"/>
    <property type="match status" value="1"/>
</dbReference>
<evidence type="ECO:0000313" key="7">
    <source>
        <dbReference type="Proteomes" id="UP001158576"/>
    </source>
</evidence>
<dbReference type="SUPFAM" id="SSF49562">
    <property type="entry name" value="C2 domain (Calcium/lipid-binding domain, CaLB)"/>
    <property type="match status" value="1"/>
</dbReference>
<dbReference type="InterPro" id="IPR035892">
    <property type="entry name" value="C2_domain_sf"/>
</dbReference>
<feature type="coiled-coil region" evidence="2">
    <location>
        <begin position="501"/>
        <end position="544"/>
    </location>
</feature>
<feature type="compositionally biased region" description="Polar residues" evidence="3">
    <location>
        <begin position="658"/>
        <end position="673"/>
    </location>
</feature>
<gene>
    <name evidence="6" type="ORF">OKIOD_LOCUS16939</name>
</gene>
<feature type="region of interest" description="Disordered" evidence="3">
    <location>
        <begin position="655"/>
        <end position="681"/>
    </location>
</feature>
<proteinExistence type="predicted"/>
<dbReference type="Proteomes" id="UP001158576">
    <property type="component" value="Chromosome 2"/>
</dbReference>
<feature type="domain" description="Ras-GAP" evidence="5">
    <location>
        <begin position="252"/>
        <end position="448"/>
    </location>
</feature>
<dbReference type="PROSITE" id="PS50004">
    <property type="entry name" value="C2"/>
    <property type="match status" value="1"/>
</dbReference>
<dbReference type="SUPFAM" id="SSF48350">
    <property type="entry name" value="GTPase activation domain, GAP"/>
    <property type="match status" value="1"/>
</dbReference>
<keyword evidence="2" id="KW-0175">Coiled coil</keyword>
<dbReference type="EMBL" id="OU015567">
    <property type="protein sequence ID" value="CAG5114103.1"/>
    <property type="molecule type" value="Genomic_DNA"/>
</dbReference>
<feature type="coiled-coil region" evidence="2">
    <location>
        <begin position="697"/>
        <end position="724"/>
    </location>
</feature>
<dbReference type="Gene3D" id="2.60.40.150">
    <property type="entry name" value="C2 domain"/>
    <property type="match status" value="1"/>
</dbReference>
<dbReference type="InterPro" id="IPR000008">
    <property type="entry name" value="C2_dom"/>
</dbReference>
<reference evidence="6 7" key="1">
    <citation type="submission" date="2021-04" db="EMBL/GenBank/DDBJ databases">
        <authorList>
            <person name="Bliznina A."/>
        </authorList>
    </citation>
    <scope>NUCLEOTIDE SEQUENCE [LARGE SCALE GENOMIC DNA]</scope>
</reference>
<evidence type="ECO:0000259" key="4">
    <source>
        <dbReference type="PROSITE" id="PS50004"/>
    </source>
</evidence>
<dbReference type="InterPro" id="IPR039360">
    <property type="entry name" value="Ras_GTPase"/>
</dbReference>
<dbReference type="SMART" id="SM00323">
    <property type="entry name" value="RasGAP"/>
    <property type="match status" value="1"/>
</dbReference>
<dbReference type="Pfam" id="PF00616">
    <property type="entry name" value="RasGAP"/>
    <property type="match status" value="2"/>
</dbReference>
<keyword evidence="1" id="KW-0343">GTPase activation</keyword>
<accession>A0ABN7TEP8</accession>
<dbReference type="InterPro" id="IPR001936">
    <property type="entry name" value="RasGAP_dom"/>
</dbReference>
<evidence type="ECO:0000256" key="3">
    <source>
        <dbReference type="SAM" id="MobiDB-lite"/>
    </source>
</evidence>
<evidence type="ECO:0000256" key="1">
    <source>
        <dbReference type="ARBA" id="ARBA00022468"/>
    </source>
</evidence>
<evidence type="ECO:0000256" key="2">
    <source>
        <dbReference type="SAM" id="Coils"/>
    </source>
</evidence>
<feature type="domain" description="C2" evidence="4">
    <location>
        <begin position="65"/>
        <end position="194"/>
    </location>
</feature>
<keyword evidence="7" id="KW-1185">Reference proteome</keyword>
<dbReference type="PROSITE" id="PS00509">
    <property type="entry name" value="RAS_GTPASE_ACTIV_1"/>
    <property type="match status" value="1"/>
</dbReference>
<evidence type="ECO:0000313" key="6">
    <source>
        <dbReference type="EMBL" id="CAG5114103.1"/>
    </source>
</evidence>
<dbReference type="PANTHER" id="PTHR10194">
    <property type="entry name" value="RAS GTPASE-ACTIVATING PROTEINS"/>
    <property type="match status" value="1"/>
</dbReference>
<dbReference type="PROSITE" id="PS50018">
    <property type="entry name" value="RAS_GTPASE_ACTIV_2"/>
    <property type="match status" value="1"/>
</dbReference>